<proteinExistence type="predicted"/>
<evidence type="ECO:0008006" key="4">
    <source>
        <dbReference type="Google" id="ProtNLM"/>
    </source>
</evidence>
<feature type="compositionally biased region" description="Low complexity" evidence="1">
    <location>
        <begin position="145"/>
        <end position="163"/>
    </location>
</feature>
<reference evidence="2" key="2">
    <citation type="submission" date="2023-05" db="EMBL/GenBank/DDBJ databases">
        <authorList>
            <consortium name="Lawrence Berkeley National Laboratory"/>
            <person name="Steindorff A."/>
            <person name="Hensen N."/>
            <person name="Bonometti L."/>
            <person name="Westerberg I."/>
            <person name="Brannstrom I.O."/>
            <person name="Guillou S."/>
            <person name="Cros-Aarteil S."/>
            <person name="Calhoun S."/>
            <person name="Haridas S."/>
            <person name="Kuo A."/>
            <person name="Mondo S."/>
            <person name="Pangilinan J."/>
            <person name="Riley R."/>
            <person name="Labutti K."/>
            <person name="Andreopoulos B."/>
            <person name="Lipzen A."/>
            <person name="Chen C."/>
            <person name="Yanf M."/>
            <person name="Daum C."/>
            <person name="Ng V."/>
            <person name="Clum A."/>
            <person name="Ohm R."/>
            <person name="Martin F."/>
            <person name="Silar P."/>
            <person name="Natvig D."/>
            <person name="Lalanne C."/>
            <person name="Gautier V."/>
            <person name="Ament-Velasquez S.L."/>
            <person name="Kruys A."/>
            <person name="Hutchinson M.I."/>
            <person name="Powell A.J."/>
            <person name="Barry K."/>
            <person name="Miller A.N."/>
            <person name="Grigoriev I.V."/>
            <person name="Debuchy R."/>
            <person name="Gladieux P."/>
            <person name="Thoren M.H."/>
            <person name="Johannesson H."/>
        </authorList>
    </citation>
    <scope>NUCLEOTIDE SEQUENCE</scope>
    <source>
        <strain evidence="2">PSN309</strain>
    </source>
</reference>
<dbReference type="PANTHER" id="PTHR40069:SF1">
    <property type="entry name" value="YWBE PROTEIN"/>
    <property type="match status" value="1"/>
</dbReference>
<feature type="compositionally biased region" description="Polar residues" evidence="1">
    <location>
        <begin position="62"/>
        <end position="73"/>
    </location>
</feature>
<organism evidence="2 3">
    <name type="scientific">Podospora australis</name>
    <dbReference type="NCBI Taxonomy" id="1536484"/>
    <lineage>
        <taxon>Eukaryota</taxon>
        <taxon>Fungi</taxon>
        <taxon>Dikarya</taxon>
        <taxon>Ascomycota</taxon>
        <taxon>Pezizomycotina</taxon>
        <taxon>Sordariomycetes</taxon>
        <taxon>Sordariomycetidae</taxon>
        <taxon>Sordariales</taxon>
        <taxon>Podosporaceae</taxon>
        <taxon>Podospora</taxon>
    </lineage>
</organism>
<dbReference type="NCBIfam" id="TIGR03833">
    <property type="entry name" value="YwbE family protein"/>
    <property type="match status" value="1"/>
</dbReference>
<dbReference type="Proteomes" id="UP001302126">
    <property type="component" value="Unassembled WGS sequence"/>
</dbReference>
<dbReference type="AlphaFoldDB" id="A0AAN7AEG4"/>
<evidence type="ECO:0000313" key="2">
    <source>
        <dbReference type="EMBL" id="KAK4184208.1"/>
    </source>
</evidence>
<keyword evidence="3" id="KW-1185">Reference proteome</keyword>
<gene>
    <name evidence="2" type="ORF">QBC35DRAFT_65102</name>
</gene>
<sequence length="191" mass="20054">MPRVPTTREVIPGARANIILKADQPTGRTVSGIIKDVLTRGDHHRGIKVRLVDGRIGRVQSMAPQSQSETSDAPDSADGITGDHQEQVSMIGETGGRTRARGGARFRFESDVRTDGFAPPPSSALGLDAYIKPAKQKKGRGGGTTSTTNTSTATSSSDTAPAGEISTCPVCNDFTGDETAISHHVASHFDD</sequence>
<dbReference type="EMBL" id="MU864499">
    <property type="protein sequence ID" value="KAK4184208.1"/>
    <property type="molecule type" value="Genomic_DNA"/>
</dbReference>
<comment type="caution">
    <text evidence="2">The sequence shown here is derived from an EMBL/GenBank/DDBJ whole genome shotgun (WGS) entry which is preliminary data.</text>
</comment>
<name>A0AAN7AEG4_9PEZI</name>
<dbReference type="PANTHER" id="PTHR40069">
    <property type="entry name" value="YWBE PROTEIN"/>
    <property type="match status" value="1"/>
</dbReference>
<feature type="region of interest" description="Disordered" evidence="1">
    <location>
        <begin position="58"/>
        <end position="82"/>
    </location>
</feature>
<evidence type="ECO:0000256" key="1">
    <source>
        <dbReference type="SAM" id="MobiDB-lite"/>
    </source>
</evidence>
<feature type="region of interest" description="Disordered" evidence="1">
    <location>
        <begin position="133"/>
        <end position="169"/>
    </location>
</feature>
<dbReference type="InterPro" id="IPR019240">
    <property type="entry name" value="DUF2196"/>
</dbReference>
<dbReference type="Pfam" id="PF09962">
    <property type="entry name" value="DUF2196"/>
    <property type="match status" value="1"/>
</dbReference>
<protein>
    <recommendedName>
        <fullName evidence="4">UBZ4-type domain-containing protein</fullName>
    </recommendedName>
</protein>
<evidence type="ECO:0000313" key="3">
    <source>
        <dbReference type="Proteomes" id="UP001302126"/>
    </source>
</evidence>
<reference evidence="2" key="1">
    <citation type="journal article" date="2023" name="Mol. Phylogenet. Evol.">
        <title>Genome-scale phylogeny and comparative genomics of the fungal order Sordariales.</title>
        <authorList>
            <person name="Hensen N."/>
            <person name="Bonometti L."/>
            <person name="Westerberg I."/>
            <person name="Brannstrom I.O."/>
            <person name="Guillou S."/>
            <person name="Cros-Aarteil S."/>
            <person name="Calhoun S."/>
            <person name="Haridas S."/>
            <person name="Kuo A."/>
            <person name="Mondo S."/>
            <person name="Pangilinan J."/>
            <person name="Riley R."/>
            <person name="LaButti K."/>
            <person name="Andreopoulos B."/>
            <person name="Lipzen A."/>
            <person name="Chen C."/>
            <person name="Yan M."/>
            <person name="Daum C."/>
            <person name="Ng V."/>
            <person name="Clum A."/>
            <person name="Steindorff A."/>
            <person name="Ohm R.A."/>
            <person name="Martin F."/>
            <person name="Silar P."/>
            <person name="Natvig D.O."/>
            <person name="Lalanne C."/>
            <person name="Gautier V."/>
            <person name="Ament-Velasquez S.L."/>
            <person name="Kruys A."/>
            <person name="Hutchinson M.I."/>
            <person name="Powell A.J."/>
            <person name="Barry K."/>
            <person name="Miller A.N."/>
            <person name="Grigoriev I.V."/>
            <person name="Debuchy R."/>
            <person name="Gladieux P."/>
            <person name="Hiltunen Thoren M."/>
            <person name="Johannesson H."/>
        </authorList>
    </citation>
    <scope>NUCLEOTIDE SEQUENCE</scope>
    <source>
        <strain evidence="2">PSN309</strain>
    </source>
</reference>
<accession>A0AAN7AEG4</accession>